<keyword evidence="3" id="KW-0645">Protease</keyword>
<evidence type="ECO:0000256" key="12">
    <source>
        <dbReference type="SAM" id="SignalP"/>
    </source>
</evidence>
<keyword evidence="4 10" id="KW-0479">Metal-binding</keyword>
<evidence type="ECO:0000256" key="11">
    <source>
        <dbReference type="SAM" id="MobiDB-lite"/>
    </source>
</evidence>
<evidence type="ECO:0000256" key="2">
    <source>
        <dbReference type="ARBA" id="ARBA00009902"/>
    </source>
</evidence>
<organism evidence="15 16">
    <name type="scientific">Plasmopara halstedii</name>
    <name type="common">Downy mildew of sunflower</name>
    <dbReference type="NCBI Taxonomy" id="4781"/>
    <lineage>
        <taxon>Eukaryota</taxon>
        <taxon>Sar</taxon>
        <taxon>Stramenopiles</taxon>
        <taxon>Oomycota</taxon>
        <taxon>Peronosporomycetes</taxon>
        <taxon>Peronosporales</taxon>
        <taxon>Peronosporaceae</taxon>
        <taxon>Plasmopara</taxon>
    </lineage>
</organism>
<dbReference type="GO" id="GO:0006508">
    <property type="term" value="P:proteolysis"/>
    <property type="evidence" value="ECO:0007669"/>
    <property type="project" value="UniProtKB-KW"/>
</dbReference>
<dbReference type="GO" id="GO:0005737">
    <property type="term" value="C:cytoplasm"/>
    <property type="evidence" value="ECO:0007669"/>
    <property type="project" value="TreeGrafter"/>
</dbReference>
<dbReference type="Pfam" id="PF00251">
    <property type="entry name" value="Glyco_hydro_32N"/>
    <property type="match status" value="1"/>
</dbReference>
<dbReference type="InterPro" id="IPR001362">
    <property type="entry name" value="Glyco_hydro_32"/>
</dbReference>
<dbReference type="GO" id="GO:0007155">
    <property type="term" value="P:cell adhesion"/>
    <property type="evidence" value="ECO:0007669"/>
    <property type="project" value="InterPro"/>
</dbReference>
<keyword evidence="5" id="KW-0378">Hydrolase</keyword>
<keyword evidence="6 10" id="KW-0862">Zinc</keyword>
<feature type="domain" description="Glycosyl hydrolase family 32 N-terminal" evidence="13">
    <location>
        <begin position="485"/>
        <end position="816"/>
    </location>
</feature>
<keyword evidence="8" id="KW-0326">Glycosidase</keyword>
<dbReference type="Gene3D" id="3.90.132.10">
    <property type="entry name" value="Leishmanolysin , domain 2"/>
    <property type="match status" value="1"/>
</dbReference>
<dbReference type="Proteomes" id="UP000054928">
    <property type="component" value="Unassembled WGS sequence"/>
</dbReference>
<feature type="binding site" evidence="10">
    <location>
        <position position="248"/>
    </location>
    <ligand>
        <name>Zn(2+)</name>
        <dbReference type="ChEBI" id="CHEBI:29105"/>
        <note>catalytic</note>
    </ligand>
</feature>
<feature type="domain" description="Glycosyl hydrolase family 32 C-terminal" evidence="14">
    <location>
        <begin position="869"/>
        <end position="1044"/>
    </location>
</feature>
<evidence type="ECO:0000256" key="7">
    <source>
        <dbReference type="ARBA" id="ARBA00023049"/>
    </source>
</evidence>
<evidence type="ECO:0000259" key="14">
    <source>
        <dbReference type="Pfam" id="PF08244"/>
    </source>
</evidence>
<dbReference type="InterPro" id="IPR013148">
    <property type="entry name" value="Glyco_hydro_32_N"/>
</dbReference>
<dbReference type="Gene3D" id="3.10.170.20">
    <property type="match status" value="1"/>
</dbReference>
<dbReference type="SUPFAM" id="SSF75005">
    <property type="entry name" value="Arabinanase/levansucrase/invertase"/>
    <property type="match status" value="1"/>
</dbReference>
<comment type="similarity">
    <text evidence="2">Belongs to the glycosyl hydrolase 32 family.</text>
</comment>
<keyword evidence="12" id="KW-0732">Signal</keyword>
<dbReference type="SMART" id="SM00640">
    <property type="entry name" value="Glyco_32"/>
    <property type="match status" value="1"/>
</dbReference>
<dbReference type="GO" id="GO:0004575">
    <property type="term" value="F:sucrose alpha-glucosidase activity"/>
    <property type="evidence" value="ECO:0007669"/>
    <property type="project" value="TreeGrafter"/>
</dbReference>
<dbReference type="EMBL" id="CCYD01000291">
    <property type="protein sequence ID" value="CEG37813.1"/>
    <property type="molecule type" value="Genomic_DNA"/>
</dbReference>
<comment type="similarity">
    <text evidence="1">Belongs to the peptidase M8 family.</text>
</comment>
<dbReference type="InterPro" id="IPR023296">
    <property type="entry name" value="Glyco_hydro_beta-prop_sf"/>
</dbReference>
<evidence type="ECO:0000256" key="3">
    <source>
        <dbReference type="ARBA" id="ARBA00022670"/>
    </source>
</evidence>
<dbReference type="FunFam" id="3.90.132.10:FF:000005">
    <property type="entry name" value="Leishmanolysin metalloprotease M8"/>
    <property type="match status" value="1"/>
</dbReference>
<dbReference type="GO" id="GO:0005987">
    <property type="term" value="P:sucrose catabolic process"/>
    <property type="evidence" value="ECO:0007669"/>
    <property type="project" value="TreeGrafter"/>
</dbReference>
<feature type="region of interest" description="Disordered" evidence="11">
    <location>
        <begin position="267"/>
        <end position="289"/>
    </location>
</feature>
<name>A0A0P1ABX8_PLAHL</name>
<feature type="compositionally biased region" description="Basic and acidic residues" evidence="11">
    <location>
        <begin position="267"/>
        <end position="278"/>
    </location>
</feature>
<dbReference type="Gene3D" id="2.115.10.20">
    <property type="entry name" value="Glycosyl hydrolase domain, family 43"/>
    <property type="match status" value="1"/>
</dbReference>
<dbReference type="InterPro" id="IPR013189">
    <property type="entry name" value="Glyco_hydro_32_C"/>
</dbReference>
<dbReference type="SUPFAM" id="SSF55486">
    <property type="entry name" value="Metalloproteases ('zincins'), catalytic domain"/>
    <property type="match status" value="1"/>
</dbReference>
<dbReference type="Pfam" id="PF01457">
    <property type="entry name" value="Peptidase_M8"/>
    <property type="match status" value="2"/>
</dbReference>
<feature type="signal peptide" evidence="12">
    <location>
        <begin position="1"/>
        <end position="23"/>
    </location>
</feature>
<evidence type="ECO:0000256" key="1">
    <source>
        <dbReference type="ARBA" id="ARBA00005860"/>
    </source>
</evidence>
<accession>A0A0P1ABX8</accession>
<dbReference type="GeneID" id="36400922"/>
<protein>
    <submittedName>
        <fullName evidence="15">Uncharacterized protein</fullName>
    </submittedName>
</protein>
<evidence type="ECO:0000259" key="13">
    <source>
        <dbReference type="Pfam" id="PF00251"/>
    </source>
</evidence>
<keyword evidence="7 10" id="KW-0482">Metalloprotease</keyword>
<feature type="chain" id="PRO_5006058552" evidence="12">
    <location>
        <begin position="24"/>
        <end position="1060"/>
    </location>
</feature>
<evidence type="ECO:0000256" key="9">
    <source>
        <dbReference type="PIRSR" id="PIRSR601577-1"/>
    </source>
</evidence>
<dbReference type="OrthoDB" id="202537at2759"/>
<sequence length="1060" mass="119579">MKTTRNKDFFSIVIVILISLVKGCIHDTIEHQVIDSHQHYGDDHPFEVQRKLADDDFSNIEKYESTAAKDAFKPIRITPYYDKTTLDILSKQKRDVLYKIIPDAISRFQAALEVMPVQGNLMAQHTCETQWMTSPPICKTLLQNEKCLEMPIPNEHFGHTRFCTSCPREGCAGGNCAVSEAKGIANTDFVLYIRAATTNYCASRTLAYASSCQKDQYDRPTFGMANFCPSQISILPEDLESQVSTAMHEITHALGFSAQFFPYMRHPDGTPRTPRDSNGRPPIYKSGTCPNGSPIEYYIAPSTQTVQHSNERGHVVAKMVTPNVAAFVKSHFGCNSLVGAEIEQQDDSGCLGSHWEERIFEPEYMTPVNSFRNVFSALTLAFFEDSGWYRANTSTAGRMHFGRNRGCNFAMEKCINPDTGVSIALDHYCMSNSVESCSVDVSSVIKTFSVFVTSFTFNSQFAQAQDVLEAKPGTSLFEQFRPIYHFIARKGWMNDPCAPYYDKKTGFYHMFYQLNPTSSVWANMTWGHAISKNQVMWKDLPDALRPNEDKWDHLGVWSGYAMPNAIDGKDTVFYTGVTALPNSWDLEYLYGEHVMYATTDDNGMTWQKGSKPIIELPPKDLDIIGWRDPMPFHSQSLDVYFGYNVSNCSSNYMILSGGIGNGTGPRIFLYHSKDYKKWEYKGYLLSQEVDTNFSGYSESWGNIFETSQYLEIKDEDGQLHNVLLFSAVEDSDRYAMWSTGSFSSYNVDQEFDVDTSLFSPLMVGVTDHSEWYANSIYTDKDGKNVLIGWITEDNNFTTGQPQGWDGMLSLPREVSIIILRDIYDVDEHLVGKGDWIVSDSNDVVCSDGSKKTSKTIKTLGIKPLSNLQLLRNKDSYEHVAKVHVNASSKVLKSSDTSFELIAEVTEFQRGSKVGFEVRRSSYGDEVTTIMYDDSLKKVIIDRSNSSTADCPVFTDYEATPHSSAVWGHFYLYDLFTSAEQSEVCESTRETLKFHVFADVSIIEVFVNDRFSLSARVYPCATQTESDGIALTASSNATFENVQVWTEPKHAWADKRMISSY</sequence>
<evidence type="ECO:0000313" key="15">
    <source>
        <dbReference type="EMBL" id="CEG37813.1"/>
    </source>
</evidence>
<evidence type="ECO:0000313" key="16">
    <source>
        <dbReference type="Proteomes" id="UP000054928"/>
    </source>
</evidence>
<comment type="cofactor">
    <cofactor evidence="10">
        <name>Zn(2+)</name>
        <dbReference type="ChEBI" id="CHEBI:29105"/>
    </cofactor>
    <text evidence="10">Binds 1 zinc ion per subunit.</text>
</comment>
<evidence type="ECO:0000256" key="10">
    <source>
        <dbReference type="PIRSR" id="PIRSR601577-2"/>
    </source>
</evidence>
<dbReference type="InterPro" id="IPR013320">
    <property type="entry name" value="ConA-like_dom_sf"/>
</dbReference>
<dbReference type="InterPro" id="IPR001577">
    <property type="entry name" value="Peptidase_M8"/>
</dbReference>
<dbReference type="PANTHER" id="PTHR42800:SF3">
    <property type="entry name" value="GLYCOSYL HYDROLASE FAMILY 32 N-TERMINAL DOMAIN-CONTAINING PROTEIN"/>
    <property type="match status" value="1"/>
</dbReference>
<dbReference type="FunFam" id="2.60.120.560:FF:000011">
    <property type="entry name" value="Glycoside hydrolase"/>
    <property type="match status" value="1"/>
</dbReference>
<evidence type="ECO:0000256" key="6">
    <source>
        <dbReference type="ARBA" id="ARBA00022833"/>
    </source>
</evidence>
<dbReference type="GO" id="GO:0046872">
    <property type="term" value="F:metal ion binding"/>
    <property type="evidence" value="ECO:0007669"/>
    <property type="project" value="UniProtKB-KW"/>
</dbReference>
<dbReference type="STRING" id="4781.A0A0P1ABX8"/>
<evidence type="ECO:0000256" key="5">
    <source>
        <dbReference type="ARBA" id="ARBA00022801"/>
    </source>
</evidence>
<dbReference type="Pfam" id="PF08244">
    <property type="entry name" value="Glyco_hydro_32C"/>
    <property type="match status" value="1"/>
</dbReference>
<feature type="binding site" evidence="10">
    <location>
        <position position="252"/>
    </location>
    <ligand>
        <name>Zn(2+)</name>
        <dbReference type="ChEBI" id="CHEBI:29105"/>
        <note>catalytic</note>
    </ligand>
</feature>
<dbReference type="RefSeq" id="XP_024574182.1">
    <property type="nucleotide sequence ID" value="XM_024723179.1"/>
</dbReference>
<dbReference type="PANTHER" id="PTHR42800">
    <property type="entry name" value="EXOINULINASE INUD (AFU_ORTHOLOGUE AFUA_5G00480)"/>
    <property type="match status" value="1"/>
</dbReference>
<dbReference type="GO" id="GO:0004222">
    <property type="term" value="F:metalloendopeptidase activity"/>
    <property type="evidence" value="ECO:0007669"/>
    <property type="project" value="InterPro"/>
</dbReference>
<evidence type="ECO:0000256" key="4">
    <source>
        <dbReference type="ARBA" id="ARBA00022723"/>
    </source>
</evidence>
<dbReference type="CDD" id="cd18621">
    <property type="entry name" value="GH32_XdINV-like"/>
    <property type="match status" value="1"/>
</dbReference>
<reference evidence="16" key="1">
    <citation type="submission" date="2014-09" db="EMBL/GenBank/DDBJ databases">
        <authorList>
            <person name="Sharma Rahul"/>
            <person name="Thines Marco"/>
        </authorList>
    </citation>
    <scope>NUCLEOTIDE SEQUENCE [LARGE SCALE GENOMIC DNA]</scope>
</reference>
<evidence type="ECO:0000256" key="8">
    <source>
        <dbReference type="ARBA" id="ARBA00023295"/>
    </source>
</evidence>
<dbReference type="Gene3D" id="2.60.120.560">
    <property type="entry name" value="Exo-inulinase, domain 1"/>
    <property type="match status" value="1"/>
</dbReference>
<dbReference type="AlphaFoldDB" id="A0A0P1ABX8"/>
<feature type="binding site" evidence="10">
    <location>
        <position position="354"/>
    </location>
    <ligand>
        <name>Zn(2+)</name>
        <dbReference type="ChEBI" id="CHEBI:29105"/>
        <note>catalytic</note>
    </ligand>
</feature>
<dbReference type="SUPFAM" id="SSF49899">
    <property type="entry name" value="Concanavalin A-like lectins/glucanases"/>
    <property type="match status" value="1"/>
</dbReference>
<dbReference type="GO" id="GO:0016020">
    <property type="term" value="C:membrane"/>
    <property type="evidence" value="ECO:0007669"/>
    <property type="project" value="InterPro"/>
</dbReference>
<feature type="active site" evidence="9">
    <location>
        <position position="249"/>
    </location>
</feature>
<keyword evidence="16" id="KW-1185">Reference proteome</keyword>
<proteinExistence type="inferred from homology"/>